<feature type="domain" description="HTH" evidence="2">
    <location>
        <begin position="831"/>
        <end position="898"/>
    </location>
</feature>
<dbReference type="Pfam" id="PF24407">
    <property type="entry name" value="HTH_upst_double_PIN"/>
    <property type="match status" value="1"/>
</dbReference>
<dbReference type="Gene3D" id="1.25.40.10">
    <property type="entry name" value="Tetratricopeptide repeat domain"/>
    <property type="match status" value="1"/>
</dbReference>
<feature type="region of interest" description="Disordered" evidence="1">
    <location>
        <begin position="572"/>
        <end position="600"/>
    </location>
</feature>
<reference evidence="3 4" key="1">
    <citation type="submission" date="2020-08" db="EMBL/GenBank/DDBJ databases">
        <title>Genomic Encyclopedia of Type Strains, Phase IV (KMG-IV): sequencing the most valuable type-strain genomes for metagenomic binning, comparative biology and taxonomic classification.</title>
        <authorList>
            <person name="Goeker M."/>
        </authorList>
    </citation>
    <scope>NUCLEOTIDE SEQUENCE [LARGE SCALE GENOMIC DNA]</scope>
    <source>
        <strain evidence="3 4">DSM 29007</strain>
    </source>
</reference>
<evidence type="ECO:0000256" key="1">
    <source>
        <dbReference type="SAM" id="MobiDB-lite"/>
    </source>
</evidence>
<evidence type="ECO:0000313" key="3">
    <source>
        <dbReference type="EMBL" id="MBB6071914.1"/>
    </source>
</evidence>
<organism evidence="3 4">
    <name type="scientific">Longimicrobium terrae</name>
    <dbReference type="NCBI Taxonomy" id="1639882"/>
    <lineage>
        <taxon>Bacteria</taxon>
        <taxon>Pseudomonadati</taxon>
        <taxon>Gemmatimonadota</taxon>
        <taxon>Longimicrobiia</taxon>
        <taxon>Longimicrobiales</taxon>
        <taxon>Longimicrobiaceae</taxon>
        <taxon>Longimicrobium</taxon>
    </lineage>
</organism>
<dbReference type="InterPro" id="IPR011990">
    <property type="entry name" value="TPR-like_helical_dom_sf"/>
</dbReference>
<evidence type="ECO:0000259" key="2">
    <source>
        <dbReference type="Pfam" id="PF24407"/>
    </source>
</evidence>
<gene>
    <name evidence="3" type="ORF">HNQ61_003574</name>
</gene>
<protein>
    <recommendedName>
        <fullName evidence="2">HTH domain-containing protein</fullName>
    </recommendedName>
</protein>
<dbReference type="RefSeq" id="WP_170035361.1">
    <property type="nucleotide sequence ID" value="NZ_JABDTL010000001.1"/>
</dbReference>
<evidence type="ECO:0000313" key="4">
    <source>
        <dbReference type="Proteomes" id="UP000582837"/>
    </source>
</evidence>
<accession>A0A841H1R3</accession>
<dbReference type="InterPro" id="IPR056620">
    <property type="entry name" value="HTH_next_PIN-TPR-GreABC"/>
</dbReference>
<dbReference type="SUPFAM" id="SSF48452">
    <property type="entry name" value="TPR-like"/>
    <property type="match status" value="1"/>
</dbReference>
<dbReference type="Proteomes" id="UP000582837">
    <property type="component" value="Unassembled WGS sequence"/>
</dbReference>
<name>A0A841H1R3_9BACT</name>
<proteinExistence type="predicted"/>
<dbReference type="EMBL" id="JACHIA010000011">
    <property type="protein sequence ID" value="MBB6071914.1"/>
    <property type="molecule type" value="Genomic_DNA"/>
</dbReference>
<sequence length="2103" mass="233456">MATHQIRPNTILPGIQPGETPELHRFHSRTFEKLCRDLFAVEPEIASAELWGMPGQQQDGIDIIAHRTGSDGVEVGQCKAYKTFKPHQIRKAADEFVRHLPFWRTKGVRRFVLFVAGEIDSTQCQKVYLDQRQRFGKEGIKFEIWSAPTLVNKLRSRTGIVSSYFDPPEYWVARICGVAAPPPVYIDAPRADYASRVLAEQANELASVLNEDAARKLEAARQAWREGRRSDAFATVRKIREPEAAWRALTPEVKGKIIRFEASVLLRLGGDLEEVRRLAAESELFDASSSGVLRVLIEHAVNGPEAALSLIPDVDDPVLLELRAGLLLEVGRTDESLATVDRLEARVGATAEGYRLRALGSIARNDLPNAQLAALRALEREPQWESVRAMGAMVDYLSALSPAASGNTLPAWPLPVAWVLVKQDDDSIARLRRAQQVFEGLSSGSALDPDELRQYQAWRLACLSNDPERQEQAVEYCRELLGSHPDHLAALWWALNRNFAVDLAPAVALLERQIESTQAGLDQITALVAAYFTNGRVREGSALLEQNRERYIAEGKEESWLAWQSRVEAEESLPASLEGTEESVETRDVPSVSTAADVGDVDGLDNRLERSDAAEHDPLLLFHACVAAARAERWSWVAERAEELVTGLDTAESVRLAVSAAENAGRYTLALSLLDGHLGKFPARRLPPEMRRQRVRVQRALGVLPAAVAEAEELVGEDPSAENLVALASVYESTADLKGLALLARRFLTCKDLPQGNLLWAAKLVRTEDLSLARELWRRATKKNLRPEFLNNAVFLGFELGLDKEASPLLMRLARHGGQGEQSQALRKFVDAQKAEEQTGSYRAGLEAAYVEGMLPVHLASEDLKLSMVELYHQRLELNARTPDPLRQPPLLARHGARTQSASGASDIEKWSLHVDITGLLLAHHLRLLDVIEEACHPLRIAPELSPALLRILADMAHHQPRQVEVARALVDALAQERAAVLDPIRNAPGVQDETAVNEDFGSDLWRRAADVNGYVLQVEPILSEARSGEIDHVSHDFQDRIVTPAALARALREADAISKAELDTLIGSQVVSDAAAAVSLRTGVSIFCPNGTATVLGMMGLLVPACSHFRVYIDPAEAQASRLHVERDKLRTASEAWLTELVVRIRNGLATGRYVVVPMVEDPPEADEDELGEMFGLRTLLEQRINQETVFWVEDRYLGGIQQSLGTRIVGIVDILTALRQSGRLPQLIVYDALDRLRRGNVRFMAPEGSEILYHLRRARVDGDCLVETPELGYLRRYVAATLVQGKILRRDFAADGNPAETNEIPYLISISRAVDEALNGIWSDRTATIAERSARADWLMANLFLDTSSARTVVALRREWENDRHLLATALAGLILQGVTADEETGHEFRTWLTERVLAPRFGADALLSVAVAHVIKFHFADLGNDLGQELESLRHFVRQRVHDRLPAEVREEIERDPEYMANMGVLIQPVVRAGEEMMFQRESFIAAVADAMNGLTARISLAGEEEPTVEISPAEGNPPRSAVFLARSDGRTFVVEDPIFRVLRNSVDDRREVLLQHRDWCVGPAEEFRMEVARVVSMVDPLQRYTEVEAWRDTSPAEHYRELVRKVSTGAPLSLRELMPPDLNRFADYHGLTQVTENGISSADALELFSTALIATEGLFAAVHRLIDLPCELPRAVQKRFVDASDRGRRELLNAIFPISRTPVSCIHLLRLLSLDAHTRSSSKRLARRVALRLLSSANEPEIEAFLALLQWTEQRIREDRTARAWNPAGQLAATWLHAGALFRSFTAAGLKAEWLRQAFDQRGSRLNRGLFERDEDYSLDIAHPSRAQRLLLLMTGLDYAFEGTLLSQDTKLQDAASESAFYLGVPERRPRLEFLQDTALAKNALRSFLGRNRGAAISALTGLDLSGLASAGALRRFAEETVEKLQAGKDEGWAQLWVVSRDLPIHEDLQQKVRDAVLKTDFAKYIRQDRDHGRMALVAAANQSAGWGSAEVSEHLEAALLGIAAHFAGIEGGGDGLDAELEVISDLLLDVALRVAWQQESVVRVAEKFAQLASRIVDAWPYLAGEWAFAAERLWAELPIECARPLASLVVHIRAVRNV</sequence>
<comment type="caution">
    <text evidence="3">The sequence shown here is derived from an EMBL/GenBank/DDBJ whole genome shotgun (WGS) entry which is preliminary data.</text>
</comment>
<keyword evidence="4" id="KW-1185">Reference proteome</keyword>